<sequence length="299" mass="34757">MNKSKIWIVAILTVLVIGAVSWIAYQANVKKSVLNHSYAFVYKTKDQVNWFKVTERKGKVTGYLNETILEENPKRHFDPNLFINKYKLTGKTVENGYEFQVKQGKETVTYKVHPAEKHLSVKKQGEKQSITYKAVDQNKLRAVQKDIHDRYDELMDDSENRFYDYVRNFIKKVTGTYGYLYTAEDGSYQLFLQVKRMHIESEWSGSFLMRTVPEDSTETYKETKYEARGISDGIMFDLVTYPGIGIENDFIVGETDRDATSIKLPFKLAGGTIEFKAVTKDEYQEQTEAFKKQAEEKRK</sequence>
<dbReference type="EMBL" id="CP121752">
    <property type="protein sequence ID" value="WGD98317.2"/>
    <property type="molecule type" value="Genomic_DNA"/>
</dbReference>
<reference evidence="1" key="1">
    <citation type="submission" date="2025-02" db="EMBL/GenBank/DDBJ databases">
        <title>Complete genome sequences of 52 Bacillus and Priestia strains isolated from West-African fermentations and 26 reference strains from the DSMZ collection.</title>
        <authorList>
            <person name="Wiedenbein E.S."/>
            <person name="Canoy T.S."/>
            <person name="Hui Y."/>
            <person name="Parkouda C."/>
            <person name="Dawende C."/>
            <person name="Ametefe E."/>
            <person name="Jespersen L."/>
            <person name="Nielsen D.S."/>
        </authorList>
    </citation>
    <scope>NUCLEOTIDE SEQUENCE</scope>
    <source>
        <strain evidence="1">PRO33</strain>
    </source>
</reference>
<protein>
    <submittedName>
        <fullName evidence="1">Uncharacterized protein</fullName>
    </submittedName>
</protein>
<accession>A0AC61YSL2</accession>
<gene>
    <name evidence="1" type="ORF">P5627_03905</name>
</gene>
<proteinExistence type="predicted"/>
<dbReference type="Proteomes" id="UP001218488">
    <property type="component" value="Chromosome"/>
</dbReference>
<evidence type="ECO:0000313" key="2">
    <source>
        <dbReference type="Proteomes" id="UP001218488"/>
    </source>
</evidence>
<name>A0AC61YSL2_BACIA</name>
<evidence type="ECO:0000313" key="1">
    <source>
        <dbReference type="EMBL" id="WGD98317.2"/>
    </source>
</evidence>
<organism evidence="1 2">
    <name type="scientific">Bacillus safensis</name>
    <dbReference type="NCBI Taxonomy" id="561879"/>
    <lineage>
        <taxon>Bacteria</taxon>
        <taxon>Bacillati</taxon>
        <taxon>Bacillota</taxon>
        <taxon>Bacilli</taxon>
        <taxon>Bacillales</taxon>
        <taxon>Bacillaceae</taxon>
        <taxon>Bacillus</taxon>
    </lineage>
</organism>